<accession>A0ABT2IUA6</accession>
<proteinExistence type="predicted"/>
<name>A0ABT2IUA6_9FLAO</name>
<dbReference type="Gene3D" id="3.30.1380.10">
    <property type="match status" value="1"/>
</dbReference>
<dbReference type="InterPro" id="IPR009045">
    <property type="entry name" value="Zn_M74/Hedgehog-like"/>
</dbReference>
<dbReference type="RefSeq" id="WP_259838851.1">
    <property type="nucleotide sequence ID" value="NZ_JAOAMU010000003.1"/>
</dbReference>
<dbReference type="Proteomes" id="UP001525566">
    <property type="component" value="Unassembled WGS sequence"/>
</dbReference>
<dbReference type="SUPFAM" id="SSF55166">
    <property type="entry name" value="Hedgehog/DD-peptidase"/>
    <property type="match status" value="1"/>
</dbReference>
<organism evidence="1 2">
    <name type="scientific">Chryseobacterium herbae</name>
    <dbReference type="NCBI Taxonomy" id="2976476"/>
    <lineage>
        <taxon>Bacteria</taxon>
        <taxon>Pseudomonadati</taxon>
        <taxon>Bacteroidota</taxon>
        <taxon>Flavobacteriia</taxon>
        <taxon>Flavobacteriales</taxon>
        <taxon>Weeksellaceae</taxon>
        <taxon>Chryseobacterium group</taxon>
        <taxon>Chryseobacterium</taxon>
    </lineage>
</organism>
<evidence type="ECO:0008006" key="3">
    <source>
        <dbReference type="Google" id="ProtNLM"/>
    </source>
</evidence>
<reference evidence="1 2" key="1">
    <citation type="submission" date="2022-09" db="EMBL/GenBank/DDBJ databases">
        <title>Chryseobacterium oleae sp.nov., isolated from the inter-root soil of Pyrola calliantha H. Andr. in Tibet.</title>
        <authorList>
            <person name="Li Z."/>
        </authorList>
    </citation>
    <scope>NUCLEOTIDE SEQUENCE [LARGE SCALE GENOMIC DNA]</scope>
    <source>
        <strain evidence="2">pc1-10</strain>
    </source>
</reference>
<keyword evidence="2" id="KW-1185">Reference proteome</keyword>
<protein>
    <recommendedName>
        <fullName evidence="3">Peptidase M15B domain-containing protein</fullName>
    </recommendedName>
</protein>
<sequence length="249" mass="27714">MKSPLFPIEIISIYKNKLGDLLPLPMRMAKCTADTYTALINISIELKAKGGKLILSDLFRSYEMQAQSHNDYISGKKSAFSPAPGGSFHEAGRAFDLDLSSIKVSLSDFWKIAKKHGVVPIIDEPKKSISEAWHFECRGSHQVVYDYYNAKKGKNFKPYKAAAASAILSIGVHVDFFGDNQKQAMIQANLIRLGKEIGNLDGQIGKNTKKALGELGLIYTTHNLDDILSETEDLVQEKFTNEYRTPIIL</sequence>
<comment type="caution">
    <text evidence="1">The sequence shown here is derived from an EMBL/GenBank/DDBJ whole genome shotgun (WGS) entry which is preliminary data.</text>
</comment>
<dbReference type="EMBL" id="JAOAMU010000003">
    <property type="protein sequence ID" value="MCT2562418.1"/>
    <property type="molecule type" value="Genomic_DNA"/>
</dbReference>
<evidence type="ECO:0000313" key="1">
    <source>
        <dbReference type="EMBL" id="MCT2562418.1"/>
    </source>
</evidence>
<evidence type="ECO:0000313" key="2">
    <source>
        <dbReference type="Proteomes" id="UP001525566"/>
    </source>
</evidence>
<gene>
    <name evidence="1" type="ORF">N0B48_10990</name>
</gene>